<dbReference type="AlphaFoldDB" id="A0A0F5K3S8"/>
<dbReference type="GO" id="GO:0006935">
    <property type="term" value="P:chemotaxis"/>
    <property type="evidence" value="ECO:0007669"/>
    <property type="project" value="UniProtKB-UniRule"/>
</dbReference>
<dbReference type="InterPro" id="IPR011324">
    <property type="entry name" value="Cytotoxic_necrot_fac-like_cat"/>
</dbReference>
<dbReference type="PANTHER" id="PTHR35147">
    <property type="entry name" value="CHEMORECEPTOR GLUTAMINE DEAMIDASE CHED-RELATED"/>
    <property type="match status" value="1"/>
</dbReference>
<dbReference type="NCBIfam" id="NF010014">
    <property type="entry name" value="PRK13489.1"/>
    <property type="match status" value="1"/>
</dbReference>
<keyword evidence="1 3" id="KW-0145">Chemotaxis</keyword>
<dbReference type="Pfam" id="PF03975">
    <property type="entry name" value="CheD"/>
    <property type="match status" value="1"/>
</dbReference>
<name>A0A0F5K3S8_9BURK</name>
<dbReference type="Gene3D" id="3.30.1330.200">
    <property type="match status" value="1"/>
</dbReference>
<dbReference type="EC" id="3.5.1.44" evidence="3"/>
<proteinExistence type="inferred from homology"/>
<dbReference type="CDD" id="cd16352">
    <property type="entry name" value="CheD"/>
    <property type="match status" value="1"/>
</dbReference>
<organism evidence="4 5">
    <name type="scientific">Robbsia andropogonis</name>
    <dbReference type="NCBI Taxonomy" id="28092"/>
    <lineage>
        <taxon>Bacteria</taxon>
        <taxon>Pseudomonadati</taxon>
        <taxon>Pseudomonadota</taxon>
        <taxon>Betaproteobacteria</taxon>
        <taxon>Burkholderiales</taxon>
        <taxon>Burkholderiaceae</taxon>
        <taxon>Robbsia</taxon>
    </lineage>
</organism>
<reference evidence="4 5" key="1">
    <citation type="submission" date="2015-03" db="EMBL/GenBank/DDBJ databases">
        <title>Draft Genome Sequence of Burkholderia andropogonis type strain ICMP2807, isolated from Sorghum bicolor.</title>
        <authorList>
            <person name="Lopes-Santos L."/>
            <person name="Castro D.B."/>
            <person name="Ottoboni L.M."/>
            <person name="Park D."/>
            <person name="Weirc B.S."/>
            <person name="Destefano S.A."/>
        </authorList>
    </citation>
    <scope>NUCLEOTIDE SEQUENCE [LARGE SCALE GENOMIC DNA]</scope>
    <source>
        <strain evidence="4 5">ICMP2807</strain>
    </source>
</reference>
<keyword evidence="5" id="KW-1185">Reference proteome</keyword>
<dbReference type="GO" id="GO:0050568">
    <property type="term" value="F:protein-glutamine glutaminase activity"/>
    <property type="evidence" value="ECO:0007669"/>
    <property type="project" value="UniProtKB-UniRule"/>
</dbReference>
<protein>
    <recommendedName>
        <fullName evidence="3">Probable chemoreceptor glutamine deamidase CheD</fullName>
        <ecNumber evidence="3">3.5.1.44</ecNumber>
    </recommendedName>
</protein>
<dbReference type="PATRIC" id="fig|28092.6.peg.1580"/>
<dbReference type="HAMAP" id="MF_01440">
    <property type="entry name" value="CheD"/>
    <property type="match status" value="1"/>
</dbReference>
<dbReference type="EMBL" id="LAQU01000005">
    <property type="protein sequence ID" value="KKB64187.1"/>
    <property type="molecule type" value="Genomic_DNA"/>
</dbReference>
<gene>
    <name evidence="3" type="primary">cheD</name>
    <name evidence="4" type="ORF">WM40_06660</name>
</gene>
<evidence type="ECO:0000256" key="3">
    <source>
        <dbReference type="HAMAP-Rule" id="MF_01440"/>
    </source>
</evidence>
<comment type="function">
    <text evidence="3">Probably deamidates glutamine residues to glutamate on methyl-accepting chemotaxis receptors (MCPs), playing an important role in chemotaxis.</text>
</comment>
<dbReference type="NCBIfam" id="NF010013">
    <property type="entry name" value="PRK13487.1"/>
    <property type="match status" value="1"/>
</dbReference>
<evidence type="ECO:0000313" key="4">
    <source>
        <dbReference type="EMBL" id="KKB64187.1"/>
    </source>
</evidence>
<comment type="similarity">
    <text evidence="3">Belongs to the CheD family.</text>
</comment>
<dbReference type="RefSeq" id="WP_046152504.1">
    <property type="nucleotide sequence ID" value="NZ_CADFGU010000003.1"/>
</dbReference>
<evidence type="ECO:0000256" key="1">
    <source>
        <dbReference type="ARBA" id="ARBA00022500"/>
    </source>
</evidence>
<evidence type="ECO:0000256" key="2">
    <source>
        <dbReference type="ARBA" id="ARBA00022801"/>
    </source>
</evidence>
<accession>A0A0F5K3S8</accession>
<dbReference type="InterPro" id="IPR005659">
    <property type="entry name" value="Chemorcpt_Glu_NH3ase_CheD"/>
</dbReference>
<keyword evidence="2 3" id="KW-0378">Hydrolase</keyword>
<dbReference type="STRING" id="28092.WM40_06660"/>
<sequence length="292" mass="31068">MSALPQANHFYQDMDFGKPGVKLLMNEYFVTSDDMVLTTVLGSCVSACIRDPYSGLGGMNHFMLPDGGGDPSRASSDAMRYGSFAMEVLINELIKRGARRASLEAKVFGGAAVLKRMHTLNIGDDNSRFVRRYLALEGIRIVAEDLQGEHPRKVAFMPSSGKAMVRKLPLDVRVTDPVSHTAEIELAQRERAMSEEMGAMRDRHARRSPDTIQVFASAARAAARPATSLPPTAAVTGASKPAAATGAAAPASGAAAAASKSRVELFIRRPATAPAGGATPPQPLTKTIIETM</sequence>
<comment type="catalytic activity">
    <reaction evidence="3">
        <text>L-glutaminyl-[protein] + H2O = L-glutamyl-[protein] + NH4(+)</text>
        <dbReference type="Rhea" id="RHEA:16441"/>
        <dbReference type="Rhea" id="RHEA-COMP:10207"/>
        <dbReference type="Rhea" id="RHEA-COMP:10208"/>
        <dbReference type="ChEBI" id="CHEBI:15377"/>
        <dbReference type="ChEBI" id="CHEBI:28938"/>
        <dbReference type="ChEBI" id="CHEBI:29973"/>
        <dbReference type="ChEBI" id="CHEBI:30011"/>
        <dbReference type="EC" id="3.5.1.44"/>
    </reaction>
</comment>
<dbReference type="SUPFAM" id="SSF64438">
    <property type="entry name" value="CNF1/YfiH-like putative cysteine hydrolases"/>
    <property type="match status" value="1"/>
</dbReference>
<dbReference type="OrthoDB" id="9807202at2"/>
<dbReference type="InterPro" id="IPR038592">
    <property type="entry name" value="CheD-like_sf"/>
</dbReference>
<comment type="caution">
    <text evidence="4">The sequence shown here is derived from an EMBL/GenBank/DDBJ whole genome shotgun (WGS) entry which is preliminary data.</text>
</comment>
<evidence type="ECO:0000313" key="5">
    <source>
        <dbReference type="Proteomes" id="UP000033618"/>
    </source>
</evidence>
<dbReference type="Proteomes" id="UP000033618">
    <property type="component" value="Unassembled WGS sequence"/>
</dbReference>
<dbReference type="PANTHER" id="PTHR35147:SF2">
    <property type="entry name" value="CHEMORECEPTOR GLUTAMINE DEAMIDASE CHED-RELATED"/>
    <property type="match status" value="1"/>
</dbReference>